<evidence type="ECO:0000259" key="5">
    <source>
        <dbReference type="PROSITE" id="PS50977"/>
    </source>
</evidence>
<evidence type="ECO:0000256" key="2">
    <source>
        <dbReference type="ARBA" id="ARBA00023125"/>
    </source>
</evidence>
<dbReference type="Pfam" id="PF00440">
    <property type="entry name" value="TetR_N"/>
    <property type="match status" value="1"/>
</dbReference>
<dbReference type="SUPFAM" id="SSF46689">
    <property type="entry name" value="Homeodomain-like"/>
    <property type="match status" value="1"/>
</dbReference>
<evidence type="ECO:0000256" key="3">
    <source>
        <dbReference type="ARBA" id="ARBA00023163"/>
    </source>
</evidence>
<dbReference type="PROSITE" id="PS01081">
    <property type="entry name" value="HTH_TETR_1"/>
    <property type="match status" value="1"/>
</dbReference>
<keyword evidence="3" id="KW-0804">Transcription</keyword>
<dbReference type="EMBL" id="JACHIN010000008">
    <property type="protein sequence ID" value="MBB5080625.1"/>
    <property type="molecule type" value="Genomic_DNA"/>
</dbReference>
<dbReference type="Gene3D" id="1.10.357.10">
    <property type="entry name" value="Tetracycline Repressor, domain 2"/>
    <property type="match status" value="1"/>
</dbReference>
<dbReference type="GO" id="GO:0000976">
    <property type="term" value="F:transcription cis-regulatory region binding"/>
    <property type="evidence" value="ECO:0007669"/>
    <property type="project" value="TreeGrafter"/>
</dbReference>
<proteinExistence type="predicted"/>
<dbReference type="InterPro" id="IPR023772">
    <property type="entry name" value="DNA-bd_HTH_TetR-type_CS"/>
</dbReference>
<keyword evidence="7" id="KW-1185">Reference proteome</keyword>
<sequence>MGLRERKKELTRQQIMETAWRLFSERGFDRVTVAEVAREAQVGPATVFNYFPAKEDLFYSGLDEFGARLVAAVSERAVGEPVIAAVRRFLLEAGGLLEAVAEGDEEALSRARAVHRVISESTALQAREAQAFTRLTADLGRVIAADTGDETTARVAAGALVGVHRAMVDLARVRLLSDDRVRELAGDVRRYGERAFTLLARGLQDYAPRSRRAERP</sequence>
<protein>
    <submittedName>
        <fullName evidence="6">AcrR family transcriptional regulator</fullName>
    </submittedName>
</protein>
<accession>A0A7W8A6S5</accession>
<name>A0A7W8A6S5_9ACTN</name>
<keyword evidence="2 4" id="KW-0238">DNA-binding</keyword>
<reference evidence="6 7" key="1">
    <citation type="submission" date="2020-08" db="EMBL/GenBank/DDBJ databases">
        <title>Genomic Encyclopedia of Type Strains, Phase IV (KMG-IV): sequencing the most valuable type-strain genomes for metagenomic binning, comparative biology and taxonomic classification.</title>
        <authorList>
            <person name="Goeker M."/>
        </authorList>
    </citation>
    <scope>NUCLEOTIDE SEQUENCE [LARGE SCALE GENOMIC DNA]</scope>
    <source>
        <strain evidence="6 7">DSM 45385</strain>
    </source>
</reference>
<dbReference type="PANTHER" id="PTHR30055:SF234">
    <property type="entry name" value="HTH-TYPE TRANSCRIPTIONAL REGULATOR BETI"/>
    <property type="match status" value="1"/>
</dbReference>
<dbReference type="InterPro" id="IPR009057">
    <property type="entry name" value="Homeodomain-like_sf"/>
</dbReference>
<organism evidence="6 7">
    <name type="scientific">Nonomuraea endophytica</name>
    <dbReference type="NCBI Taxonomy" id="714136"/>
    <lineage>
        <taxon>Bacteria</taxon>
        <taxon>Bacillati</taxon>
        <taxon>Actinomycetota</taxon>
        <taxon>Actinomycetes</taxon>
        <taxon>Streptosporangiales</taxon>
        <taxon>Streptosporangiaceae</taxon>
        <taxon>Nonomuraea</taxon>
    </lineage>
</organism>
<feature type="DNA-binding region" description="H-T-H motif" evidence="4">
    <location>
        <begin position="32"/>
        <end position="51"/>
    </location>
</feature>
<dbReference type="PANTHER" id="PTHR30055">
    <property type="entry name" value="HTH-TYPE TRANSCRIPTIONAL REGULATOR RUTR"/>
    <property type="match status" value="1"/>
</dbReference>
<dbReference type="PRINTS" id="PR00455">
    <property type="entry name" value="HTHTETR"/>
</dbReference>
<evidence type="ECO:0000313" key="7">
    <source>
        <dbReference type="Proteomes" id="UP000568380"/>
    </source>
</evidence>
<dbReference type="InterPro" id="IPR001647">
    <property type="entry name" value="HTH_TetR"/>
</dbReference>
<evidence type="ECO:0000256" key="4">
    <source>
        <dbReference type="PROSITE-ProRule" id="PRU00335"/>
    </source>
</evidence>
<feature type="domain" description="HTH tetR-type" evidence="5">
    <location>
        <begin position="9"/>
        <end position="69"/>
    </location>
</feature>
<comment type="caution">
    <text evidence="6">The sequence shown here is derived from an EMBL/GenBank/DDBJ whole genome shotgun (WGS) entry which is preliminary data.</text>
</comment>
<dbReference type="GO" id="GO:0003700">
    <property type="term" value="F:DNA-binding transcription factor activity"/>
    <property type="evidence" value="ECO:0007669"/>
    <property type="project" value="TreeGrafter"/>
</dbReference>
<gene>
    <name evidence="6" type="ORF">HNR40_006112</name>
</gene>
<evidence type="ECO:0000256" key="1">
    <source>
        <dbReference type="ARBA" id="ARBA00023015"/>
    </source>
</evidence>
<evidence type="ECO:0000313" key="6">
    <source>
        <dbReference type="EMBL" id="MBB5080625.1"/>
    </source>
</evidence>
<dbReference type="Proteomes" id="UP000568380">
    <property type="component" value="Unassembled WGS sequence"/>
</dbReference>
<dbReference type="Gene3D" id="1.10.10.60">
    <property type="entry name" value="Homeodomain-like"/>
    <property type="match status" value="1"/>
</dbReference>
<dbReference type="PROSITE" id="PS50977">
    <property type="entry name" value="HTH_TETR_2"/>
    <property type="match status" value="1"/>
</dbReference>
<keyword evidence="1" id="KW-0805">Transcription regulation</keyword>
<dbReference type="InterPro" id="IPR050109">
    <property type="entry name" value="HTH-type_TetR-like_transc_reg"/>
</dbReference>
<dbReference type="AlphaFoldDB" id="A0A7W8A6S5"/>
<dbReference type="RefSeq" id="WP_184967247.1">
    <property type="nucleotide sequence ID" value="NZ_JACHIN010000008.1"/>
</dbReference>